<evidence type="ECO:0000313" key="2">
    <source>
        <dbReference type="Proteomes" id="UP001338137"/>
    </source>
</evidence>
<evidence type="ECO:0000313" key="1">
    <source>
        <dbReference type="EMBL" id="MEC0229354.1"/>
    </source>
</evidence>
<dbReference type="Proteomes" id="UP001338137">
    <property type="component" value="Unassembled WGS sequence"/>
</dbReference>
<gene>
    <name evidence="1" type="ORF">P4I72_19700</name>
</gene>
<organism evidence="1 2">
    <name type="scientific">Paenibacillus alba</name>
    <dbReference type="NCBI Taxonomy" id="1197127"/>
    <lineage>
        <taxon>Bacteria</taxon>
        <taxon>Bacillati</taxon>
        <taxon>Bacillota</taxon>
        <taxon>Bacilli</taxon>
        <taxon>Bacillales</taxon>
        <taxon>Paenibacillaceae</taxon>
        <taxon>Paenibacillus</taxon>
    </lineage>
</organism>
<sequence length="63" mass="7014">MVYWLVAVVIVVLGLLIIASMRKRKVVDSTDLKTHKPCAYCNEEIAIDAEVCKYCRGVVVSSN</sequence>
<dbReference type="EMBL" id="JARLKY010000050">
    <property type="protein sequence ID" value="MEC0229354.1"/>
    <property type="molecule type" value="Genomic_DNA"/>
</dbReference>
<protein>
    <recommendedName>
        <fullName evidence="3">Zinc ribbon domain-containing protein</fullName>
    </recommendedName>
</protein>
<name>A0ABU6G5A3_9BACL</name>
<comment type="caution">
    <text evidence="1">The sequence shown here is derived from an EMBL/GenBank/DDBJ whole genome shotgun (WGS) entry which is preliminary data.</text>
</comment>
<dbReference type="RefSeq" id="WP_326073419.1">
    <property type="nucleotide sequence ID" value="NZ_JARLKY010000050.1"/>
</dbReference>
<evidence type="ECO:0008006" key="3">
    <source>
        <dbReference type="Google" id="ProtNLM"/>
    </source>
</evidence>
<proteinExistence type="predicted"/>
<accession>A0ABU6G5A3</accession>
<keyword evidence="2" id="KW-1185">Reference proteome</keyword>
<reference evidence="1 2" key="1">
    <citation type="submission" date="2023-03" db="EMBL/GenBank/DDBJ databases">
        <title>Bacillus Genome Sequencing.</title>
        <authorList>
            <person name="Dunlap C."/>
        </authorList>
    </citation>
    <scope>NUCLEOTIDE SEQUENCE [LARGE SCALE GENOMIC DNA]</scope>
    <source>
        <strain evidence="1 2">BD-533</strain>
    </source>
</reference>